<evidence type="ECO:0000259" key="1">
    <source>
        <dbReference type="Pfam" id="PF08805"/>
    </source>
</evidence>
<sequence>MRRRSRGNAVLFTLLSMVIGGIVVAIGVTQYQDADRAATVQATVAEVNTIIGNVKQNYGQYSYSGLTTGIAVGSRVIPEGLQVSETAARNKFGGTIEMRERGTGTGTAELVYPNIPRALCSSVINGTQGLAREIRIGTTVVKEANRAVDVAALNTGCSSNAAADITWVIGRT</sequence>
<dbReference type="Pfam" id="PF08805">
    <property type="entry name" value="PilS"/>
    <property type="match status" value="1"/>
</dbReference>
<keyword evidence="3" id="KW-1185">Reference proteome</keyword>
<reference evidence="2 3" key="1">
    <citation type="submission" date="2016-04" db="EMBL/GenBank/DDBJ databases">
        <title>Complete genome sequence of natural rubber-degrading, novel Gram-negative bacterium, Rhizobacter gummiphilus strain NS21.</title>
        <authorList>
            <person name="Tabata M."/>
            <person name="Kasai D."/>
            <person name="Fukuda M."/>
        </authorList>
    </citation>
    <scope>NUCLEOTIDE SEQUENCE [LARGE SCALE GENOMIC DNA]</scope>
    <source>
        <strain evidence="2 3">NS21</strain>
    </source>
</reference>
<dbReference type="STRING" id="946333.A4W93_14030"/>
<proteinExistence type="predicted"/>
<dbReference type="Proteomes" id="UP000193427">
    <property type="component" value="Chromosome"/>
</dbReference>
<dbReference type="SUPFAM" id="SSF54523">
    <property type="entry name" value="Pili subunits"/>
    <property type="match status" value="1"/>
</dbReference>
<accession>A0A1W6L9L8</accession>
<dbReference type="AlphaFoldDB" id="A0A1W6L9L8"/>
<evidence type="ECO:0000313" key="3">
    <source>
        <dbReference type="Proteomes" id="UP000193427"/>
    </source>
</evidence>
<dbReference type="KEGG" id="rgu:A4W93_14030"/>
<feature type="domain" description="Type 4 secretion system PilS N-terminal" evidence="1">
    <location>
        <begin position="40"/>
        <end position="169"/>
    </location>
</feature>
<name>A0A1W6L9L8_9BURK</name>
<protein>
    <recommendedName>
        <fullName evidence="1">Type 4 secretion system PilS N-terminal domain-containing protein</fullName>
    </recommendedName>
</protein>
<dbReference type="InterPro" id="IPR045584">
    <property type="entry name" value="Pilin-like"/>
</dbReference>
<organism evidence="2 3">
    <name type="scientific">Piscinibacter gummiphilus</name>
    <dbReference type="NCBI Taxonomy" id="946333"/>
    <lineage>
        <taxon>Bacteria</taxon>
        <taxon>Pseudomonadati</taxon>
        <taxon>Pseudomonadota</taxon>
        <taxon>Betaproteobacteria</taxon>
        <taxon>Burkholderiales</taxon>
        <taxon>Sphaerotilaceae</taxon>
        <taxon>Piscinibacter</taxon>
    </lineage>
</organism>
<dbReference type="Gene3D" id="3.30.1690.10">
    <property type="entry name" value="TcpA-like pilin"/>
    <property type="match status" value="1"/>
</dbReference>
<evidence type="ECO:0000313" key="2">
    <source>
        <dbReference type="EMBL" id="ARN20926.1"/>
    </source>
</evidence>
<gene>
    <name evidence="2" type="ORF">A4W93_14030</name>
</gene>
<dbReference type="EMBL" id="CP015118">
    <property type="protein sequence ID" value="ARN20926.1"/>
    <property type="molecule type" value="Genomic_DNA"/>
</dbReference>
<dbReference type="InterPro" id="IPR014911">
    <property type="entry name" value="PilS_N"/>
</dbReference>